<evidence type="ECO:0000256" key="10">
    <source>
        <dbReference type="ARBA" id="ARBA00022840"/>
    </source>
</evidence>
<proteinExistence type="inferred from homology"/>
<dbReference type="GO" id="GO:0006094">
    <property type="term" value="P:gluconeogenesis"/>
    <property type="evidence" value="ECO:0007669"/>
    <property type="project" value="TreeGrafter"/>
</dbReference>
<reference evidence="15 16" key="2">
    <citation type="submission" date="2025-04" db="UniProtKB">
        <authorList>
            <consortium name="RefSeq"/>
        </authorList>
    </citation>
    <scope>IDENTIFICATION</scope>
    <source>
        <tissue evidence="15 16">Young leaves</tissue>
    </source>
</reference>
<evidence type="ECO:0000256" key="13">
    <source>
        <dbReference type="RuleBase" id="RU000696"/>
    </source>
</evidence>
<evidence type="ECO:0000256" key="7">
    <source>
        <dbReference type="ARBA" id="ARBA00022694"/>
    </source>
</evidence>
<gene>
    <name evidence="15 16" type="primary">LOC103721309</name>
</gene>
<keyword evidence="14" id="KW-1185">Reference proteome</keyword>
<dbReference type="AlphaFoldDB" id="A0A8B9A1N9"/>
<evidence type="ECO:0000256" key="4">
    <source>
        <dbReference type="ARBA" id="ARBA00022603"/>
    </source>
</evidence>
<dbReference type="GO" id="GO:0008176">
    <property type="term" value="F:tRNA (guanine(46)-N7)-methyltransferase activity"/>
    <property type="evidence" value="ECO:0007669"/>
    <property type="project" value="UniProtKB-EC"/>
</dbReference>
<dbReference type="InterPro" id="IPR001576">
    <property type="entry name" value="Phosphoglycerate_kinase"/>
</dbReference>
<dbReference type="OrthoDB" id="47276at2759"/>
<keyword evidence="4" id="KW-0489">Methyltransferase</keyword>
<dbReference type="FunFam" id="3.40.50.1260:FF:000013">
    <property type="entry name" value="Phosphoglycerate kinase"/>
    <property type="match status" value="1"/>
</dbReference>
<dbReference type="GeneID" id="103721309"/>
<evidence type="ECO:0000313" key="14">
    <source>
        <dbReference type="Proteomes" id="UP000228380"/>
    </source>
</evidence>
<evidence type="ECO:0000256" key="8">
    <source>
        <dbReference type="ARBA" id="ARBA00022741"/>
    </source>
</evidence>
<keyword evidence="8" id="KW-0547">Nucleotide-binding</keyword>
<dbReference type="GO" id="GO:0005829">
    <property type="term" value="C:cytosol"/>
    <property type="evidence" value="ECO:0007669"/>
    <property type="project" value="TreeGrafter"/>
</dbReference>
<evidence type="ECO:0000313" key="16">
    <source>
        <dbReference type="RefSeq" id="XP_038979567.1"/>
    </source>
</evidence>
<evidence type="ECO:0000256" key="1">
    <source>
        <dbReference type="ARBA" id="ARBA00000142"/>
    </source>
</evidence>
<comment type="subunit">
    <text evidence="13">Monomer.</text>
</comment>
<keyword evidence="6" id="KW-0949">S-adenosyl-L-methionine</keyword>
<evidence type="ECO:0000313" key="15">
    <source>
        <dbReference type="RefSeq" id="XP_038979566.1"/>
    </source>
</evidence>
<dbReference type="Pfam" id="PF02390">
    <property type="entry name" value="Methyltransf_4"/>
    <property type="match status" value="1"/>
</dbReference>
<comment type="cofactor">
    <cofactor evidence="2">
        <name>Mg(2+)</name>
        <dbReference type="ChEBI" id="CHEBI:18420"/>
    </cofactor>
</comment>
<dbReference type="RefSeq" id="XP_038979566.1">
    <property type="nucleotide sequence ID" value="XM_039123638.1"/>
</dbReference>
<keyword evidence="7" id="KW-0819">tRNA processing</keyword>
<evidence type="ECO:0000256" key="2">
    <source>
        <dbReference type="ARBA" id="ARBA00001946"/>
    </source>
</evidence>
<protein>
    <recommendedName>
        <fullName evidence="12">Phosphoglycerate kinase</fullName>
        <ecNumber evidence="12">2.7.2.3</ecNumber>
    </recommendedName>
</protein>
<dbReference type="GO" id="GO:0006096">
    <property type="term" value="P:glycolytic process"/>
    <property type="evidence" value="ECO:0007669"/>
    <property type="project" value="InterPro"/>
</dbReference>
<dbReference type="PRINTS" id="PR00477">
    <property type="entry name" value="PHGLYCKINASE"/>
</dbReference>
<evidence type="ECO:0000256" key="9">
    <source>
        <dbReference type="ARBA" id="ARBA00022777"/>
    </source>
</evidence>
<dbReference type="GO" id="GO:0005524">
    <property type="term" value="F:ATP binding"/>
    <property type="evidence" value="ECO:0007669"/>
    <property type="project" value="UniProtKB-KW"/>
</dbReference>
<keyword evidence="10" id="KW-0067">ATP-binding</keyword>
<dbReference type="Gene3D" id="3.40.50.150">
    <property type="entry name" value="Vaccinia Virus protein VP39"/>
    <property type="match status" value="1"/>
</dbReference>
<dbReference type="PANTHER" id="PTHR11406:SF32">
    <property type="entry name" value="PHOSPHOGLYCERATE KINASE"/>
    <property type="match status" value="1"/>
</dbReference>
<dbReference type="InterPro" id="IPR029063">
    <property type="entry name" value="SAM-dependent_MTases_sf"/>
</dbReference>
<evidence type="ECO:0000256" key="12">
    <source>
        <dbReference type="RuleBase" id="RU000532"/>
    </source>
</evidence>
<comment type="catalytic activity">
    <reaction evidence="1">
        <text>guanosine(46) in tRNA + S-adenosyl-L-methionine = N(7)-methylguanosine(46) in tRNA + S-adenosyl-L-homocysteine</text>
        <dbReference type="Rhea" id="RHEA:42708"/>
        <dbReference type="Rhea" id="RHEA-COMP:10188"/>
        <dbReference type="Rhea" id="RHEA-COMP:10189"/>
        <dbReference type="ChEBI" id="CHEBI:57856"/>
        <dbReference type="ChEBI" id="CHEBI:59789"/>
        <dbReference type="ChEBI" id="CHEBI:74269"/>
        <dbReference type="ChEBI" id="CHEBI:74480"/>
        <dbReference type="EC" id="2.1.1.33"/>
    </reaction>
</comment>
<dbReference type="PANTHER" id="PTHR11406">
    <property type="entry name" value="PHOSPHOGLYCERATE KINASE"/>
    <property type="match status" value="1"/>
</dbReference>
<comment type="catalytic activity">
    <reaction evidence="12">
        <text>(2R)-3-phosphoglycerate + ATP = (2R)-3-phospho-glyceroyl phosphate + ADP</text>
        <dbReference type="Rhea" id="RHEA:14801"/>
        <dbReference type="ChEBI" id="CHEBI:30616"/>
        <dbReference type="ChEBI" id="CHEBI:57604"/>
        <dbReference type="ChEBI" id="CHEBI:58272"/>
        <dbReference type="ChEBI" id="CHEBI:456216"/>
        <dbReference type="EC" id="2.7.2.3"/>
    </reaction>
</comment>
<dbReference type="EC" id="2.7.2.3" evidence="12"/>
<dbReference type="Pfam" id="PF00162">
    <property type="entry name" value="PGK"/>
    <property type="match status" value="1"/>
</dbReference>
<dbReference type="Proteomes" id="UP000228380">
    <property type="component" value="Chromosome 2"/>
</dbReference>
<dbReference type="GO" id="GO:0043531">
    <property type="term" value="F:ADP binding"/>
    <property type="evidence" value="ECO:0007669"/>
    <property type="project" value="TreeGrafter"/>
</dbReference>
<dbReference type="SUPFAM" id="SSF53748">
    <property type="entry name" value="Phosphoglycerate kinase"/>
    <property type="match status" value="1"/>
</dbReference>
<sequence>MLHTSSFLYQLHCRFGSLTLPPHSSCMSYNTTAGSWSCKQLQSRLGSLRSCRSEFRVMCRQVLDSIKTCHVQEVDKNGDSGESNLFLHVQTLRNFPIEKIYGEVVIVRFDSTLVLEALDSNNFSLDKSLFTIKYLFNAGAKVLLVSNWGRPHDPMLLSVESLADRLSSLLQVKVVPANDGSGLMQSKMNKWENVDILLLDNLTMFREEVANCSKFSEKLSSGATIFVNDAFSLSHKILASTVGVTRFCHASVAGFNFEEELLQLKNISKTTRQPYVAIIGGSNFLEKANALHLLASKCDGLYFFGKLAFQVMNALGLSVPGCFVEQDAVGEALKLIQHAHCRKIPIYFPNDFWCINNSKQDPLEIFPSGSILTGWTPIDLGPVSLKELSSLLSICKKILLIGSIKFDSVKDTVGASKLALMLQGISMTGCDVTVVGNAACKAVAGTSCSVSQYKMFNNASVVWEFLKGRILPGVAALDRAYPHDLDWNIAFTDPSQPLIIDIGSGNGLFLLKMARRCQNYNFLGLEINKKLVRHCLNNVVQSNIKNGYFISTNATSTFRPIVSSYPGDPVLVTVQCPNPDFNREEHRWRMVQRTLIEAIIDLLITNGKFMTLQVFLQSDIEAVATRMKEQFIMYAKGRLLVDGDENMGWLEENPFGIRSDWEQHVIDRGAPMFRIMLRKVR</sequence>
<name>A0A8B9A1N9_PHODC</name>
<evidence type="ECO:0000256" key="3">
    <source>
        <dbReference type="ARBA" id="ARBA00008982"/>
    </source>
</evidence>
<evidence type="ECO:0000256" key="6">
    <source>
        <dbReference type="ARBA" id="ARBA00022691"/>
    </source>
</evidence>
<dbReference type="RefSeq" id="XP_038979567.1">
    <property type="nucleotide sequence ID" value="XM_039123639.1"/>
</dbReference>
<organism evidence="14 16">
    <name type="scientific">Phoenix dactylifera</name>
    <name type="common">Date palm</name>
    <dbReference type="NCBI Taxonomy" id="42345"/>
    <lineage>
        <taxon>Eukaryota</taxon>
        <taxon>Viridiplantae</taxon>
        <taxon>Streptophyta</taxon>
        <taxon>Embryophyta</taxon>
        <taxon>Tracheophyta</taxon>
        <taxon>Spermatophyta</taxon>
        <taxon>Magnoliopsida</taxon>
        <taxon>Liliopsida</taxon>
        <taxon>Arecaceae</taxon>
        <taxon>Coryphoideae</taxon>
        <taxon>Phoeniceae</taxon>
        <taxon>Phoenix</taxon>
    </lineage>
</organism>
<dbReference type="FunFam" id="3.40.50.150:FF:000194">
    <property type="entry name" value="Phosphoglycerate kinase"/>
    <property type="match status" value="1"/>
</dbReference>
<keyword evidence="11" id="KW-0460">Magnesium</keyword>
<dbReference type="InterPro" id="IPR003358">
    <property type="entry name" value="tRNA_(Gua-N-7)_MeTrfase_Trmb"/>
</dbReference>
<accession>A0A8B9A1N9</accession>
<keyword evidence="9 12" id="KW-0418">Kinase</keyword>
<reference evidence="14" key="1">
    <citation type="journal article" date="2019" name="Nat. Commun.">
        <title>Genome-wide association mapping of date palm fruit traits.</title>
        <authorList>
            <person name="Hazzouri K.M."/>
            <person name="Gros-Balthazard M."/>
            <person name="Flowers J.M."/>
            <person name="Copetti D."/>
            <person name="Lemansour A."/>
            <person name="Lebrun M."/>
            <person name="Masmoudi K."/>
            <person name="Ferrand S."/>
            <person name="Dhar M.I."/>
            <person name="Fresquez Z.A."/>
            <person name="Rosas U."/>
            <person name="Zhang J."/>
            <person name="Talag J."/>
            <person name="Lee S."/>
            <person name="Kudrna D."/>
            <person name="Powell R.F."/>
            <person name="Leitch I.J."/>
            <person name="Krueger R.R."/>
            <person name="Wing R.A."/>
            <person name="Amiri K.M.A."/>
            <person name="Purugganan M.D."/>
        </authorList>
    </citation>
    <scope>NUCLEOTIDE SEQUENCE [LARGE SCALE GENOMIC DNA]</scope>
    <source>
        <strain evidence="14">cv. Khalas</strain>
    </source>
</reference>
<evidence type="ECO:0000256" key="11">
    <source>
        <dbReference type="ARBA" id="ARBA00022842"/>
    </source>
</evidence>
<dbReference type="InterPro" id="IPR015824">
    <property type="entry name" value="Phosphoglycerate_kinase_N"/>
</dbReference>
<dbReference type="SUPFAM" id="SSF53335">
    <property type="entry name" value="S-adenosyl-L-methionine-dependent methyltransferases"/>
    <property type="match status" value="1"/>
</dbReference>
<dbReference type="Gene3D" id="3.40.50.1260">
    <property type="entry name" value="Phosphoglycerate kinase, N-terminal domain"/>
    <property type="match status" value="2"/>
</dbReference>
<dbReference type="GO" id="GO:0004618">
    <property type="term" value="F:phosphoglycerate kinase activity"/>
    <property type="evidence" value="ECO:0007669"/>
    <property type="project" value="UniProtKB-EC"/>
</dbReference>
<dbReference type="PROSITE" id="PS51625">
    <property type="entry name" value="SAM_MT_TRMB"/>
    <property type="match status" value="1"/>
</dbReference>
<dbReference type="InterPro" id="IPR036043">
    <property type="entry name" value="Phosphoglycerate_kinase_sf"/>
</dbReference>
<comment type="similarity">
    <text evidence="3 12">Belongs to the phosphoglycerate kinase family.</text>
</comment>
<keyword evidence="5 12" id="KW-0808">Transferase</keyword>
<evidence type="ECO:0000256" key="5">
    <source>
        <dbReference type="ARBA" id="ARBA00022679"/>
    </source>
</evidence>